<evidence type="ECO:0000313" key="1">
    <source>
        <dbReference type="EMBL" id="MPM17530.1"/>
    </source>
</evidence>
<protein>
    <recommendedName>
        <fullName evidence="2">Bacterial surface antigen (D15) domain-containing protein</fullName>
    </recommendedName>
</protein>
<dbReference type="EMBL" id="VSSQ01002814">
    <property type="protein sequence ID" value="MPM17530.1"/>
    <property type="molecule type" value="Genomic_DNA"/>
</dbReference>
<comment type="caution">
    <text evidence="1">The sequence shown here is derived from an EMBL/GenBank/DDBJ whole genome shotgun (WGS) entry which is preliminary data.</text>
</comment>
<dbReference type="AlphaFoldDB" id="A0A644XMY3"/>
<accession>A0A644XMY3</accession>
<reference evidence="1" key="1">
    <citation type="submission" date="2019-08" db="EMBL/GenBank/DDBJ databases">
        <authorList>
            <person name="Kucharzyk K."/>
            <person name="Murdoch R.W."/>
            <person name="Higgins S."/>
            <person name="Loffler F."/>
        </authorList>
    </citation>
    <scope>NUCLEOTIDE SEQUENCE</scope>
</reference>
<name>A0A644XMY3_9ZZZZ</name>
<gene>
    <name evidence="1" type="ORF">SDC9_63925</name>
</gene>
<organism evidence="1">
    <name type="scientific">bioreactor metagenome</name>
    <dbReference type="NCBI Taxonomy" id="1076179"/>
    <lineage>
        <taxon>unclassified sequences</taxon>
        <taxon>metagenomes</taxon>
        <taxon>ecological metagenomes</taxon>
    </lineage>
</organism>
<evidence type="ECO:0008006" key="2">
    <source>
        <dbReference type="Google" id="ProtNLM"/>
    </source>
</evidence>
<sequence length="144" mass="16275">MAGCNDYYTASNYILDDYFNYHAGASGHMLEAYLGFPGNDKIPFRFLAATAFFGDSDNDGNPYYSTFLEVSWLFRLKKFDSELRLGFTPAEGLYAEKANICEAAFRMEREIEFPQDFGLKFISELTLNPETKGLYLVGGIGITF</sequence>
<proteinExistence type="predicted"/>